<evidence type="ECO:0000313" key="3">
    <source>
        <dbReference type="EMBL" id="EXY89274.1"/>
    </source>
</evidence>
<protein>
    <submittedName>
        <fullName evidence="3">Uncharacterized protein</fullName>
    </submittedName>
</protein>
<comment type="caution">
    <text evidence="3">The sequence shown here is derived from an EMBL/GenBank/DDBJ whole genome shotgun (WGS) entry which is preliminary data.</text>
</comment>
<proteinExistence type="predicted"/>
<organism evidence="3 4">
    <name type="scientific">Bacteroides fragilis str. 3998T(B)3</name>
    <dbReference type="NCBI Taxonomy" id="1339316"/>
    <lineage>
        <taxon>Bacteria</taxon>
        <taxon>Pseudomonadati</taxon>
        <taxon>Bacteroidota</taxon>
        <taxon>Bacteroidia</taxon>
        <taxon>Bacteroidales</taxon>
        <taxon>Bacteroidaceae</taxon>
        <taxon>Bacteroides</taxon>
    </lineage>
</organism>
<gene>
    <name evidence="3" type="ORF">M125_4078</name>
    <name evidence="2" type="ORF">M125_4126</name>
    <name evidence="1" type="ORF">M125_5770</name>
</gene>
<evidence type="ECO:0000313" key="1">
    <source>
        <dbReference type="EMBL" id="EXY87652.1"/>
    </source>
</evidence>
<dbReference type="EMBL" id="JGDB01000400">
    <property type="protein sequence ID" value="EXY87652.1"/>
    <property type="molecule type" value="Genomic_DNA"/>
</dbReference>
<dbReference type="Proteomes" id="UP000020773">
    <property type="component" value="Unassembled WGS sequence"/>
</dbReference>
<reference evidence="3 4" key="1">
    <citation type="submission" date="2014-02" db="EMBL/GenBank/DDBJ databases">
        <authorList>
            <person name="Sears C."/>
            <person name="Carroll K."/>
            <person name="Sack B.R."/>
            <person name="Qadri F."/>
            <person name="Myers L.L."/>
            <person name="Chung G.-T."/>
            <person name="Escheverria P."/>
            <person name="Fraser C.M."/>
            <person name="Sadzewicz L."/>
            <person name="Shefchek K.A."/>
            <person name="Tallon L."/>
            <person name="Das S.P."/>
            <person name="Daugherty S."/>
            <person name="Mongodin E.F."/>
        </authorList>
    </citation>
    <scope>NUCLEOTIDE SEQUENCE [LARGE SCALE GENOMIC DNA]</scope>
    <source>
        <strain evidence="3">3998T</strain>
        <strain evidence="4">3998T(B)3</strain>
    </source>
</reference>
<dbReference type="EMBL" id="JGDB01000256">
    <property type="protein sequence ID" value="EXY89231.1"/>
    <property type="molecule type" value="Genomic_DNA"/>
</dbReference>
<accession>A0A015TXX3</accession>
<evidence type="ECO:0000313" key="4">
    <source>
        <dbReference type="Proteomes" id="UP000020773"/>
    </source>
</evidence>
<name>A0A015TXX3_BACFG</name>
<dbReference type="EMBL" id="JGDB01000255">
    <property type="protein sequence ID" value="EXY89274.1"/>
    <property type="molecule type" value="Genomic_DNA"/>
</dbReference>
<evidence type="ECO:0000313" key="2">
    <source>
        <dbReference type="EMBL" id="EXY89231.1"/>
    </source>
</evidence>
<dbReference type="AlphaFoldDB" id="A0A015TXX3"/>
<sequence length="39" mass="4897">MFFLLFEQRFPLKCSVRSKYTKKWNKMNKMNITLLKNRI</sequence>
<dbReference type="PATRIC" id="fig|1339316.3.peg.3858"/>